<sequence length="105" mass="11537">MSLQKPNITGIGRSSYGSDRQWYRLRGWFIAVNAFSIACRCGKSSRGAAPHAHLSDGCIDLVLVHACSRFDFLHFLLMMSRSAGPTTLIAGTETDVEDESVETSR</sequence>
<dbReference type="EMBL" id="CAAALY010103569">
    <property type="protein sequence ID" value="VEL29485.1"/>
    <property type="molecule type" value="Genomic_DNA"/>
</dbReference>
<dbReference type="Gene3D" id="2.60.200.40">
    <property type="match status" value="1"/>
</dbReference>
<keyword evidence="3" id="KW-1185">Reference proteome</keyword>
<evidence type="ECO:0000313" key="2">
    <source>
        <dbReference type="EMBL" id="VEL29485.1"/>
    </source>
</evidence>
<evidence type="ECO:0000313" key="3">
    <source>
        <dbReference type="Proteomes" id="UP000784294"/>
    </source>
</evidence>
<dbReference type="GO" id="GO:0006672">
    <property type="term" value="P:ceramide metabolic process"/>
    <property type="evidence" value="ECO:0007669"/>
    <property type="project" value="TreeGrafter"/>
</dbReference>
<organism evidence="2 3">
    <name type="scientific">Protopolystoma xenopodis</name>
    <dbReference type="NCBI Taxonomy" id="117903"/>
    <lineage>
        <taxon>Eukaryota</taxon>
        <taxon>Metazoa</taxon>
        <taxon>Spiralia</taxon>
        <taxon>Lophotrochozoa</taxon>
        <taxon>Platyhelminthes</taxon>
        <taxon>Monogenea</taxon>
        <taxon>Polyopisthocotylea</taxon>
        <taxon>Polystomatidea</taxon>
        <taxon>Polystomatidae</taxon>
        <taxon>Protopolystoma</taxon>
    </lineage>
</organism>
<accession>A0A448X6Q3</accession>
<dbReference type="InterPro" id="IPR016064">
    <property type="entry name" value="NAD/diacylglycerol_kinase_sf"/>
</dbReference>
<dbReference type="OrthoDB" id="530923at2759"/>
<gene>
    <name evidence="2" type="ORF">PXEA_LOCUS22925</name>
</gene>
<dbReference type="SUPFAM" id="SSF111331">
    <property type="entry name" value="NAD kinase/diacylglycerol kinase-like"/>
    <property type="match status" value="1"/>
</dbReference>
<evidence type="ECO:0000259" key="1">
    <source>
        <dbReference type="Pfam" id="PF19280"/>
    </source>
</evidence>
<proteinExistence type="predicted"/>
<dbReference type="PANTHER" id="PTHR12358">
    <property type="entry name" value="SPHINGOSINE KINASE"/>
    <property type="match status" value="1"/>
</dbReference>
<dbReference type="Pfam" id="PF19280">
    <property type="entry name" value="CERK_C"/>
    <property type="match status" value="1"/>
</dbReference>
<dbReference type="AlphaFoldDB" id="A0A448X6Q3"/>
<dbReference type="GO" id="GO:0001729">
    <property type="term" value="F:ceramide kinase activity"/>
    <property type="evidence" value="ECO:0007669"/>
    <property type="project" value="TreeGrafter"/>
</dbReference>
<feature type="domain" description="Ceramide kinase C-terminal" evidence="1">
    <location>
        <begin position="16"/>
        <end position="81"/>
    </location>
</feature>
<dbReference type="Proteomes" id="UP000784294">
    <property type="component" value="Unassembled WGS sequence"/>
</dbReference>
<comment type="caution">
    <text evidence="2">The sequence shown here is derived from an EMBL/GenBank/DDBJ whole genome shotgun (WGS) entry which is preliminary data.</text>
</comment>
<dbReference type="GO" id="GO:0016020">
    <property type="term" value="C:membrane"/>
    <property type="evidence" value="ECO:0007669"/>
    <property type="project" value="GOC"/>
</dbReference>
<dbReference type="PANTHER" id="PTHR12358:SF111">
    <property type="entry name" value="CERAMIDE KINASE, ISOFORM A"/>
    <property type="match status" value="1"/>
</dbReference>
<dbReference type="InterPro" id="IPR050187">
    <property type="entry name" value="Lipid_Phosphate_FormReg"/>
</dbReference>
<dbReference type="InterPro" id="IPR045363">
    <property type="entry name" value="CERK_C"/>
</dbReference>
<reference evidence="2" key="1">
    <citation type="submission" date="2018-11" db="EMBL/GenBank/DDBJ databases">
        <authorList>
            <consortium name="Pathogen Informatics"/>
        </authorList>
    </citation>
    <scope>NUCLEOTIDE SEQUENCE</scope>
</reference>
<name>A0A448X6Q3_9PLAT</name>
<protein>
    <recommendedName>
        <fullName evidence="1">Ceramide kinase C-terminal domain-containing protein</fullName>
    </recommendedName>
</protein>